<evidence type="ECO:0000313" key="11">
    <source>
        <dbReference type="EMBL" id="BBB32200.1"/>
    </source>
</evidence>
<dbReference type="PROSITE" id="PS50109">
    <property type="entry name" value="HIS_KIN"/>
    <property type="match status" value="1"/>
</dbReference>
<feature type="coiled-coil region" evidence="7">
    <location>
        <begin position="232"/>
        <end position="295"/>
    </location>
</feature>
<dbReference type="RefSeq" id="WP_201328539.1">
    <property type="nucleotide sequence ID" value="NZ_AP017470.1"/>
</dbReference>
<evidence type="ECO:0000256" key="7">
    <source>
        <dbReference type="SAM" id="Coils"/>
    </source>
</evidence>
<evidence type="ECO:0000256" key="6">
    <source>
        <dbReference type="PROSITE-ProRule" id="PRU00110"/>
    </source>
</evidence>
<feature type="domain" description="HPt" evidence="10">
    <location>
        <begin position="3"/>
        <end position="104"/>
    </location>
</feature>
<dbReference type="PROSITE" id="PS50894">
    <property type="entry name" value="HPT"/>
    <property type="match status" value="1"/>
</dbReference>
<dbReference type="Gene3D" id="1.20.120.160">
    <property type="entry name" value="HPT domain"/>
    <property type="match status" value="1"/>
</dbReference>
<keyword evidence="5 11" id="KW-0418">Kinase</keyword>
<dbReference type="SUPFAM" id="SSF50341">
    <property type="entry name" value="CheW-like"/>
    <property type="match status" value="1"/>
</dbReference>
<dbReference type="PROSITE" id="PS50851">
    <property type="entry name" value="CHEW"/>
    <property type="match status" value="1"/>
</dbReference>
<dbReference type="PANTHER" id="PTHR43395:SF1">
    <property type="entry name" value="CHEMOTAXIS PROTEIN CHEA"/>
    <property type="match status" value="1"/>
</dbReference>
<dbReference type="SUPFAM" id="SSF47226">
    <property type="entry name" value="Histidine-containing phosphotransfer domain, HPT domain"/>
    <property type="match status" value="1"/>
</dbReference>
<name>A0A7R6SY29_9BACT</name>
<dbReference type="InterPro" id="IPR005467">
    <property type="entry name" value="His_kinase_dom"/>
</dbReference>
<evidence type="ECO:0000259" key="10">
    <source>
        <dbReference type="PROSITE" id="PS50894"/>
    </source>
</evidence>
<comment type="catalytic activity">
    <reaction evidence="1">
        <text>ATP + protein L-histidine = ADP + protein N-phospho-L-histidine.</text>
        <dbReference type="EC" id="2.7.13.3"/>
    </reaction>
</comment>
<dbReference type="GO" id="GO:0000155">
    <property type="term" value="F:phosphorelay sensor kinase activity"/>
    <property type="evidence" value="ECO:0007669"/>
    <property type="project" value="UniProtKB-ARBA"/>
</dbReference>
<evidence type="ECO:0000259" key="9">
    <source>
        <dbReference type="PROSITE" id="PS50851"/>
    </source>
</evidence>
<dbReference type="EMBL" id="AP017470">
    <property type="protein sequence ID" value="BBB32200.1"/>
    <property type="molecule type" value="Genomic_DNA"/>
</dbReference>
<keyword evidence="4" id="KW-0808">Transferase</keyword>
<reference evidence="11 12" key="1">
    <citation type="journal article" date="2012" name="Extremophiles">
        <title>Thermotomaculum hydrothermale gen. nov., sp. nov., a novel heterotrophic thermophile within the phylum Acidobacteria from a deep-sea hydrothermal vent chimney in the Southern Okinawa Trough.</title>
        <authorList>
            <person name="Izumi H."/>
            <person name="Nunoura T."/>
            <person name="Miyazaki M."/>
            <person name="Mino S."/>
            <person name="Toki T."/>
            <person name="Takai K."/>
            <person name="Sako Y."/>
            <person name="Sawabe T."/>
            <person name="Nakagawa S."/>
        </authorList>
    </citation>
    <scope>NUCLEOTIDE SEQUENCE [LARGE SCALE GENOMIC DNA]</scope>
    <source>
        <strain evidence="11 12">AC55</strain>
    </source>
</reference>
<dbReference type="KEGG" id="thyd:TTHT_0619"/>
<feature type="modified residue" description="Phosphohistidine" evidence="6">
    <location>
        <position position="47"/>
    </location>
</feature>
<dbReference type="PRINTS" id="PR00344">
    <property type="entry name" value="BCTRLSENSOR"/>
</dbReference>
<evidence type="ECO:0000256" key="5">
    <source>
        <dbReference type="ARBA" id="ARBA00022777"/>
    </source>
</evidence>
<keyword evidence="12" id="KW-1185">Reference proteome</keyword>
<keyword evidence="7" id="KW-0175">Coiled coil</keyword>
<keyword evidence="3 6" id="KW-0597">Phosphoprotein</keyword>
<evidence type="ECO:0000259" key="8">
    <source>
        <dbReference type="PROSITE" id="PS50109"/>
    </source>
</evidence>
<accession>A0A7R6SY29</accession>
<dbReference type="InterPro" id="IPR004358">
    <property type="entry name" value="Sig_transdc_His_kin-like_C"/>
</dbReference>
<dbReference type="Proteomes" id="UP000595564">
    <property type="component" value="Chromosome"/>
</dbReference>
<dbReference type="InterPro" id="IPR036061">
    <property type="entry name" value="CheW-like_dom_sf"/>
</dbReference>
<dbReference type="SUPFAM" id="SSF55874">
    <property type="entry name" value="ATPase domain of HSP90 chaperone/DNA topoisomerase II/histidine kinase"/>
    <property type="match status" value="1"/>
</dbReference>
<evidence type="ECO:0000256" key="1">
    <source>
        <dbReference type="ARBA" id="ARBA00000085"/>
    </source>
</evidence>
<evidence type="ECO:0000256" key="4">
    <source>
        <dbReference type="ARBA" id="ARBA00022679"/>
    </source>
</evidence>
<dbReference type="Gene3D" id="3.30.565.10">
    <property type="entry name" value="Histidine kinase-like ATPase, C-terminal domain"/>
    <property type="match status" value="1"/>
</dbReference>
<dbReference type="SMART" id="SM00260">
    <property type="entry name" value="CheW"/>
    <property type="match status" value="1"/>
</dbReference>
<dbReference type="InterPro" id="IPR036641">
    <property type="entry name" value="HPT_dom_sf"/>
</dbReference>
<sequence>MAKRNEIFEEISQLNEKLYILIKELEEIIAEEKEYIDEVNELYRILHTLKSLMLMADLAKLSDIIHLSEQMLNEIKKGKINLNSNVMETIFNVHTLINQALSKKTISEKKLKQAINKIKKILSEQKEITKEDLNFYLSKLPEDLIQSFTDTEINRVYLNIKKGRNIILCSLTLNFENFEKEIEEITTKLKENGEVIAVIPGDLLNNNTKINFDIVYSSETLLREIKKNCGKNAKLKILYKQITKKNANLENKEKTKISPILKIESNLIDSLLGDIDELESAKNNLIKKTKEVTEEYQFEKLEFYISLLNKKISNLHKNIVNLRLVNLWPLFQLIENTIKTTAEQLDKKVNVEIRGANEKIDKPIIDILIDPLVHLARNAIDHGIEYPDERIKKGKNEYGKITINAYQSENSVYIEFTDDGKGIDLDKVKEKAKQLGLNKFYHEFTEELLLQLIFQPGFSTKEHSSKISGRGIGLDSVKATLTSIGGDIFIKTEKEKGTTFILKLPLTTAIMPLFFATVDDFIICIPEFAIINIEEFNEEKMIYLNNKTYYKCENSPVPLISLPQLMNKSTIYSNLSNIITLNFASTTICVLVDKIIDYQEKTIMPFKGKLKKFPIFSGVCRYDDNKIGFILDVNQLIELTRKKYETRIKFTTFNF</sequence>
<dbReference type="SMART" id="SM00387">
    <property type="entry name" value="HATPase_c"/>
    <property type="match status" value="1"/>
</dbReference>
<dbReference type="InterPro" id="IPR003594">
    <property type="entry name" value="HATPase_dom"/>
</dbReference>
<dbReference type="Gene3D" id="2.30.30.40">
    <property type="entry name" value="SH3 Domains"/>
    <property type="match status" value="1"/>
</dbReference>
<dbReference type="InterPro" id="IPR051315">
    <property type="entry name" value="Bact_Chemotaxis_CheA"/>
</dbReference>
<protein>
    <recommendedName>
        <fullName evidence="2">histidine kinase</fullName>
        <ecNumber evidence="2">2.7.13.3</ecNumber>
    </recommendedName>
</protein>
<dbReference type="EC" id="2.7.13.3" evidence="2"/>
<dbReference type="InterPro" id="IPR002545">
    <property type="entry name" value="CheW-lke_dom"/>
</dbReference>
<dbReference type="GO" id="GO:0006935">
    <property type="term" value="P:chemotaxis"/>
    <property type="evidence" value="ECO:0007669"/>
    <property type="project" value="InterPro"/>
</dbReference>
<evidence type="ECO:0000256" key="2">
    <source>
        <dbReference type="ARBA" id="ARBA00012438"/>
    </source>
</evidence>
<evidence type="ECO:0000313" key="12">
    <source>
        <dbReference type="Proteomes" id="UP000595564"/>
    </source>
</evidence>
<proteinExistence type="predicted"/>
<feature type="domain" description="CheW-like" evidence="9">
    <location>
        <begin position="509"/>
        <end position="642"/>
    </location>
</feature>
<dbReference type="InterPro" id="IPR036890">
    <property type="entry name" value="HATPase_C_sf"/>
</dbReference>
<dbReference type="InterPro" id="IPR008207">
    <property type="entry name" value="Sig_transdc_His_kin_Hpt_dom"/>
</dbReference>
<dbReference type="Pfam" id="PF02518">
    <property type="entry name" value="HATPase_c"/>
    <property type="match status" value="1"/>
</dbReference>
<gene>
    <name evidence="11" type="primary">cheA</name>
    <name evidence="11" type="ORF">TTHT_0619</name>
</gene>
<dbReference type="Pfam" id="PF01584">
    <property type="entry name" value="CheW"/>
    <property type="match status" value="1"/>
</dbReference>
<dbReference type="PANTHER" id="PTHR43395">
    <property type="entry name" value="SENSOR HISTIDINE KINASE CHEA"/>
    <property type="match status" value="1"/>
</dbReference>
<evidence type="ECO:0000256" key="3">
    <source>
        <dbReference type="ARBA" id="ARBA00022553"/>
    </source>
</evidence>
<dbReference type="FunFam" id="3.30.565.10:FF:000016">
    <property type="entry name" value="Chemotaxis protein CheA, putative"/>
    <property type="match status" value="1"/>
</dbReference>
<organism evidence="11 12">
    <name type="scientific">Thermotomaculum hydrothermale</name>
    <dbReference type="NCBI Taxonomy" id="981385"/>
    <lineage>
        <taxon>Bacteria</taxon>
        <taxon>Pseudomonadati</taxon>
        <taxon>Acidobacteriota</taxon>
        <taxon>Holophagae</taxon>
        <taxon>Thermotomaculales</taxon>
        <taxon>Thermotomaculaceae</taxon>
        <taxon>Thermotomaculum</taxon>
    </lineage>
</organism>
<feature type="coiled-coil region" evidence="7">
    <location>
        <begin position="11"/>
        <end position="42"/>
    </location>
</feature>
<dbReference type="AlphaFoldDB" id="A0A7R6SY29"/>
<feature type="domain" description="Histidine kinase" evidence="8">
    <location>
        <begin position="248"/>
        <end position="508"/>
    </location>
</feature>